<organism evidence="2 3">
    <name type="scientific">Hermetia illucens</name>
    <name type="common">Black soldier fly</name>
    <dbReference type="NCBI Taxonomy" id="343691"/>
    <lineage>
        <taxon>Eukaryota</taxon>
        <taxon>Metazoa</taxon>
        <taxon>Ecdysozoa</taxon>
        <taxon>Arthropoda</taxon>
        <taxon>Hexapoda</taxon>
        <taxon>Insecta</taxon>
        <taxon>Pterygota</taxon>
        <taxon>Neoptera</taxon>
        <taxon>Endopterygota</taxon>
        <taxon>Diptera</taxon>
        <taxon>Brachycera</taxon>
        <taxon>Stratiomyomorpha</taxon>
        <taxon>Stratiomyidae</taxon>
        <taxon>Hermetiinae</taxon>
        <taxon>Hermetia</taxon>
    </lineage>
</organism>
<gene>
    <name evidence="2" type="ORF">HERILL_LOCUS13937</name>
</gene>
<dbReference type="InParanoid" id="A0A7R8V3K6"/>
<reference evidence="2 3" key="1">
    <citation type="submission" date="2020-11" db="EMBL/GenBank/DDBJ databases">
        <authorList>
            <person name="Wallbank WR R."/>
            <person name="Pardo Diaz C."/>
            <person name="Kozak K."/>
            <person name="Martin S."/>
            <person name="Jiggins C."/>
            <person name="Moest M."/>
            <person name="Warren A I."/>
            <person name="Generalovic N T."/>
            <person name="Byers J.R.P. K."/>
            <person name="Montejo-Kovacevich G."/>
            <person name="Yen C E."/>
        </authorList>
    </citation>
    <scope>NUCLEOTIDE SEQUENCE [LARGE SCALE GENOMIC DNA]</scope>
</reference>
<sequence length="418" mass="47711">MTMESSSLKVPEHLNSAFFSEALNNGLNTRDVNILKLEFSLGSAAGDNYLSNIYRIVVTYTLEDSYPKEVFLITKCVPNISNPNSMLSEINVFNKERFMYLNILPQLEDILVGVKLVPKCYYAIDNPIPTFAFEDMKAAGYSMSDRVTGLNEQHCQIALYKLGQYHAASILLLQKNPKIRDSPLLQQGIFSSTRLKSERFQKFSQQNLQSFTDHIDKIPEYEEIVKKLRKLDFNEFVGQVAKAIELSNEDTLVLGHGDMWVNNLMFKYDGDSPTDIVMIDFQGSAFVSLGLDINYFFATSPSSHVRTSKKEELIEKSYYLGFKQTLEKHAFNMIPSLGDIKKEVQRKELFELFCSITVLPIISMSKDDSEEMSVEKIREGKVKPSQLATKRFLEVMKNSITTYDKHGLLDTEYIESVN</sequence>
<dbReference type="PANTHER" id="PTHR11012">
    <property type="entry name" value="PROTEIN KINASE-LIKE DOMAIN-CONTAINING"/>
    <property type="match status" value="1"/>
</dbReference>
<dbReference type="InterPro" id="IPR011009">
    <property type="entry name" value="Kinase-like_dom_sf"/>
</dbReference>
<feature type="domain" description="CHK kinase-like" evidence="1">
    <location>
        <begin position="131"/>
        <end position="328"/>
    </location>
</feature>
<dbReference type="InterPro" id="IPR004119">
    <property type="entry name" value="EcKL"/>
</dbReference>
<dbReference type="OrthoDB" id="8250698at2759"/>
<dbReference type="Gene3D" id="3.90.1200.10">
    <property type="match status" value="1"/>
</dbReference>
<dbReference type="SMART" id="SM00587">
    <property type="entry name" value="CHK"/>
    <property type="match status" value="1"/>
</dbReference>
<evidence type="ECO:0000313" key="3">
    <source>
        <dbReference type="Proteomes" id="UP000594454"/>
    </source>
</evidence>
<dbReference type="Pfam" id="PF02958">
    <property type="entry name" value="EcKL"/>
    <property type="match status" value="1"/>
</dbReference>
<dbReference type="SUPFAM" id="SSF56112">
    <property type="entry name" value="Protein kinase-like (PK-like)"/>
    <property type="match status" value="1"/>
</dbReference>
<dbReference type="AlphaFoldDB" id="A0A7R8V3K6"/>
<evidence type="ECO:0000313" key="2">
    <source>
        <dbReference type="EMBL" id="CAD7091522.1"/>
    </source>
</evidence>
<name>A0A7R8V3K6_HERIL</name>
<evidence type="ECO:0000259" key="1">
    <source>
        <dbReference type="SMART" id="SM00587"/>
    </source>
</evidence>
<dbReference type="InterPro" id="IPR015897">
    <property type="entry name" value="CHK_kinase-like"/>
</dbReference>
<dbReference type="EMBL" id="LR899013">
    <property type="protein sequence ID" value="CAD7091522.1"/>
    <property type="molecule type" value="Genomic_DNA"/>
</dbReference>
<proteinExistence type="predicted"/>
<protein>
    <recommendedName>
        <fullName evidence="1">CHK kinase-like domain-containing protein</fullName>
    </recommendedName>
</protein>
<keyword evidence="3" id="KW-1185">Reference proteome</keyword>
<dbReference type="PANTHER" id="PTHR11012:SF56">
    <property type="entry name" value="CHK KINASE-LIKE DOMAIN-CONTAINING PROTEIN-RELATED"/>
    <property type="match status" value="1"/>
</dbReference>
<dbReference type="Proteomes" id="UP000594454">
    <property type="component" value="Chromosome 5"/>
</dbReference>
<accession>A0A7R8V3K6</accession>